<dbReference type="AlphaFoldDB" id="A0A928V1C7"/>
<evidence type="ECO:0000313" key="2">
    <source>
        <dbReference type="Proteomes" id="UP000616201"/>
    </source>
</evidence>
<dbReference type="EMBL" id="PRDK01000007">
    <property type="protein sequence ID" value="MBE8714707.1"/>
    <property type="molecule type" value="Genomic_DNA"/>
</dbReference>
<dbReference type="Proteomes" id="UP000616201">
    <property type="component" value="Unassembled WGS sequence"/>
</dbReference>
<protein>
    <submittedName>
        <fullName evidence="1">Uncharacterized protein</fullName>
    </submittedName>
</protein>
<organism evidence="1 2">
    <name type="scientific">Sphingobacterium hungaricum</name>
    <dbReference type="NCBI Taxonomy" id="2082723"/>
    <lineage>
        <taxon>Bacteria</taxon>
        <taxon>Pseudomonadati</taxon>
        <taxon>Bacteroidota</taxon>
        <taxon>Sphingobacteriia</taxon>
        <taxon>Sphingobacteriales</taxon>
        <taxon>Sphingobacteriaceae</taxon>
        <taxon>Sphingobacterium</taxon>
    </lineage>
</organism>
<gene>
    <name evidence="1" type="ORF">C4F49_13545</name>
</gene>
<accession>A0A928V1C7</accession>
<proteinExistence type="predicted"/>
<sequence>MSCTTSSKEVDANKSVVLADSIAKQEEPILADVDSNQLAIQKLDEFKTLVHEFPELRDFQVYSKHKPYYLEGDFFGDGIQDVAILIQRQDSVKLSLIDFSKNGKNVHILGEDGEFESDYSWIGDFEKVKAGEVLWSNYEDDFRSLEDVPEEEKVYLTYNAIFVHAPESCGGGFIFWKDEKFNWLQQE</sequence>
<keyword evidence="2" id="KW-1185">Reference proteome</keyword>
<name>A0A928V1C7_9SPHI</name>
<evidence type="ECO:0000313" key="1">
    <source>
        <dbReference type="EMBL" id="MBE8714707.1"/>
    </source>
</evidence>
<comment type="caution">
    <text evidence="1">The sequence shown here is derived from an EMBL/GenBank/DDBJ whole genome shotgun (WGS) entry which is preliminary data.</text>
</comment>
<reference evidence="1" key="1">
    <citation type="submission" date="2018-02" db="EMBL/GenBank/DDBJ databases">
        <authorList>
            <person name="Vasarhelyi B.M."/>
            <person name="Deshmukh S."/>
            <person name="Balint B."/>
            <person name="Kukolya J."/>
        </authorList>
    </citation>
    <scope>NUCLEOTIDE SEQUENCE</scope>
    <source>
        <strain evidence="1">KB22</strain>
    </source>
</reference>